<dbReference type="AlphaFoldDB" id="A0A2A2J8I1"/>
<evidence type="ECO:0000313" key="1">
    <source>
        <dbReference type="EMBL" id="PAV57921.1"/>
    </source>
</evidence>
<accession>A0A2A2J8I1</accession>
<proteinExistence type="predicted"/>
<protein>
    <submittedName>
        <fullName evidence="1">Uncharacterized protein</fullName>
    </submittedName>
</protein>
<dbReference type="Proteomes" id="UP000218231">
    <property type="component" value="Unassembled WGS sequence"/>
</dbReference>
<name>A0A2A2J8I1_9BILA</name>
<dbReference type="EMBL" id="LIAE01010614">
    <property type="protein sequence ID" value="PAV57921.1"/>
    <property type="molecule type" value="Genomic_DNA"/>
</dbReference>
<keyword evidence="2" id="KW-1185">Reference proteome</keyword>
<gene>
    <name evidence="1" type="ORF">WR25_23825</name>
</gene>
<evidence type="ECO:0000313" key="2">
    <source>
        <dbReference type="Proteomes" id="UP000218231"/>
    </source>
</evidence>
<sequence>MVAGGLMDPSYQDFSFGPTCQKWIGCGSTSATAMFILQQNSTGYITCTSIPYNYTDTIDWDNGASVYEQTSAYACQ</sequence>
<reference evidence="1 2" key="1">
    <citation type="journal article" date="2017" name="Curr. Biol.">
        <title>Genome architecture and evolution of a unichromosomal asexual nematode.</title>
        <authorList>
            <person name="Fradin H."/>
            <person name="Zegar C."/>
            <person name="Gutwein M."/>
            <person name="Lucas J."/>
            <person name="Kovtun M."/>
            <person name="Corcoran D."/>
            <person name="Baugh L.R."/>
            <person name="Kiontke K."/>
            <person name="Gunsalus K."/>
            <person name="Fitch D.H."/>
            <person name="Piano F."/>
        </authorList>
    </citation>
    <scope>NUCLEOTIDE SEQUENCE [LARGE SCALE GENOMIC DNA]</scope>
    <source>
        <strain evidence="1">PF1309</strain>
    </source>
</reference>
<comment type="caution">
    <text evidence="1">The sequence shown here is derived from an EMBL/GenBank/DDBJ whole genome shotgun (WGS) entry which is preliminary data.</text>
</comment>
<organism evidence="1 2">
    <name type="scientific">Diploscapter pachys</name>
    <dbReference type="NCBI Taxonomy" id="2018661"/>
    <lineage>
        <taxon>Eukaryota</taxon>
        <taxon>Metazoa</taxon>
        <taxon>Ecdysozoa</taxon>
        <taxon>Nematoda</taxon>
        <taxon>Chromadorea</taxon>
        <taxon>Rhabditida</taxon>
        <taxon>Rhabditina</taxon>
        <taxon>Rhabditomorpha</taxon>
        <taxon>Rhabditoidea</taxon>
        <taxon>Rhabditidae</taxon>
        <taxon>Diploscapter</taxon>
    </lineage>
</organism>